<keyword evidence="1" id="KW-0812">Transmembrane</keyword>
<keyword evidence="3" id="KW-1185">Reference proteome</keyword>
<evidence type="ECO:0008006" key="4">
    <source>
        <dbReference type="Google" id="ProtNLM"/>
    </source>
</evidence>
<keyword evidence="1" id="KW-1133">Transmembrane helix</keyword>
<dbReference type="STRING" id="1121256.SAMN02746089_02014"/>
<feature type="transmembrane region" description="Helical" evidence="1">
    <location>
        <begin position="9"/>
        <end position="27"/>
    </location>
</feature>
<evidence type="ECO:0000313" key="3">
    <source>
        <dbReference type="Proteomes" id="UP000184088"/>
    </source>
</evidence>
<feature type="transmembrane region" description="Helical" evidence="1">
    <location>
        <begin position="197"/>
        <end position="216"/>
    </location>
</feature>
<gene>
    <name evidence="2" type="ORF">SAMN02746089_02014</name>
</gene>
<dbReference type="Proteomes" id="UP000184088">
    <property type="component" value="Unassembled WGS sequence"/>
</dbReference>
<evidence type="ECO:0000313" key="2">
    <source>
        <dbReference type="EMBL" id="SHF48873.1"/>
    </source>
</evidence>
<protein>
    <recommendedName>
        <fullName evidence="4">DUF4129 domain-containing protein</fullName>
    </recommendedName>
</protein>
<feature type="transmembrane region" description="Helical" evidence="1">
    <location>
        <begin position="110"/>
        <end position="135"/>
    </location>
</feature>
<reference evidence="2 3" key="1">
    <citation type="submission" date="2016-11" db="EMBL/GenBank/DDBJ databases">
        <authorList>
            <person name="Jaros S."/>
            <person name="Januszkiewicz K."/>
            <person name="Wedrychowicz H."/>
        </authorList>
    </citation>
    <scope>NUCLEOTIDE SEQUENCE [LARGE SCALE GENOMIC DNA]</scope>
    <source>
        <strain evidence="2 3">DSM 17918</strain>
    </source>
</reference>
<dbReference type="EMBL" id="FQVH01000025">
    <property type="protein sequence ID" value="SHF48873.1"/>
    <property type="molecule type" value="Genomic_DNA"/>
</dbReference>
<name>A0A1M5C279_9THEO</name>
<feature type="transmembrane region" description="Helical" evidence="1">
    <location>
        <begin position="254"/>
        <end position="272"/>
    </location>
</feature>
<organism evidence="2 3">
    <name type="scientific">Caldanaerobius fijiensis DSM 17918</name>
    <dbReference type="NCBI Taxonomy" id="1121256"/>
    <lineage>
        <taxon>Bacteria</taxon>
        <taxon>Bacillati</taxon>
        <taxon>Bacillota</taxon>
        <taxon>Clostridia</taxon>
        <taxon>Thermoanaerobacterales</taxon>
        <taxon>Thermoanaerobacteraceae</taxon>
        <taxon>Caldanaerobius</taxon>
    </lineage>
</organism>
<feature type="transmembrane region" description="Helical" evidence="1">
    <location>
        <begin position="80"/>
        <end position="98"/>
    </location>
</feature>
<proteinExistence type="predicted"/>
<evidence type="ECO:0000256" key="1">
    <source>
        <dbReference type="SAM" id="Phobius"/>
    </source>
</evidence>
<feature type="transmembrane region" description="Helical" evidence="1">
    <location>
        <begin position="57"/>
        <end position="74"/>
    </location>
</feature>
<keyword evidence="1" id="KW-0472">Membrane</keyword>
<dbReference type="RefSeq" id="WP_073344828.1">
    <property type="nucleotide sequence ID" value="NZ_FQVH01000025.1"/>
</dbReference>
<accession>A0A1M5C279</accession>
<feature type="transmembrane region" description="Helical" evidence="1">
    <location>
        <begin position="33"/>
        <end position="50"/>
    </location>
</feature>
<feature type="transmembrane region" description="Helical" evidence="1">
    <location>
        <begin position="160"/>
        <end position="185"/>
    </location>
</feature>
<dbReference type="AlphaFoldDB" id="A0A1M5C279"/>
<sequence length="385" mass="45275">MKKRNLFEILYIVPEIILIFFILNKFYHTLDAAIYTIVIIYTFILMQLLYYKFIPMYFLALFFLPVLVIWPTSLGDLGRLTAIPIFEILAIARFYFFFKGLRYIKYNNTYFIIESIIIIVLSLIFTRSALIYYAILLKLMLLIENNQGYSIEEKADLKDVLFIIFNFVVLIFTPLFNVIGKGLYGGLKAIYDLIDELIYYPAYYIGLLISMILPKITPKGLERLLQLGKGMPDNKVLQREQVRRVIEGNTTVRYIVYAIGIIAIAAIVYVLIKKFLNLGIHREREDIEYEQDVISIKPEPKRDLSNLPPIRRMYVNIIMAAIKKGYEFKNSSTSRDLIVFLRRIIPQASLLVDVNKIYELERYAQEKQDESKFEDIYKKLMQQLR</sequence>